<dbReference type="NCBIfam" id="TIGR00082">
    <property type="entry name" value="rbfA"/>
    <property type="match status" value="1"/>
</dbReference>
<dbReference type="PANTHER" id="PTHR33515:SF1">
    <property type="entry name" value="RIBOSOME-BINDING FACTOR A, CHLOROPLASTIC-RELATED"/>
    <property type="match status" value="1"/>
</dbReference>
<dbReference type="SUPFAM" id="SSF89919">
    <property type="entry name" value="Ribosome-binding factor A, RbfA"/>
    <property type="match status" value="1"/>
</dbReference>
<dbReference type="Gene3D" id="3.30.300.20">
    <property type="match status" value="1"/>
</dbReference>
<sequence length="147" mass="16171">MTRSSGKAPTQRQLRVGEQLRHQLSGILNAGHARDPELHGVNITVSEVRLSPDLKNATAFVLPLGGQAAEPVITALNRASAFFRKELGAQSELRFTPRLSFQMDSSFDEAQRVDELLRRERVRRDLTSPGDSPDSDSEEADDNGTTS</sequence>
<dbReference type="EMBL" id="JBHSCW010000004">
    <property type="protein sequence ID" value="MFC4351929.1"/>
    <property type="molecule type" value="Genomic_DNA"/>
</dbReference>
<evidence type="ECO:0000313" key="4">
    <source>
        <dbReference type="EMBL" id="MFC4351929.1"/>
    </source>
</evidence>
<accession>A0ABV8ULG8</accession>
<dbReference type="InterPro" id="IPR020053">
    <property type="entry name" value="Ribosome-bd_factorA_CS"/>
</dbReference>
<protein>
    <recommendedName>
        <fullName evidence="2">Ribosome-binding factor A</fullName>
    </recommendedName>
</protein>
<comment type="subcellular location">
    <subcellularLocation>
        <location evidence="2">Cytoplasm</location>
    </subcellularLocation>
</comment>
<dbReference type="HAMAP" id="MF_00003">
    <property type="entry name" value="RbfA"/>
    <property type="match status" value="1"/>
</dbReference>
<dbReference type="PROSITE" id="PS01319">
    <property type="entry name" value="RBFA"/>
    <property type="match status" value="1"/>
</dbReference>
<comment type="subunit">
    <text evidence="2">Monomer. Binds 30S ribosomal subunits, but not 50S ribosomal subunits or 70S ribosomes.</text>
</comment>
<dbReference type="InterPro" id="IPR015946">
    <property type="entry name" value="KH_dom-like_a/b"/>
</dbReference>
<evidence type="ECO:0000313" key="5">
    <source>
        <dbReference type="Proteomes" id="UP001595799"/>
    </source>
</evidence>
<comment type="similarity">
    <text evidence="2">Belongs to the RbfA family.</text>
</comment>
<keyword evidence="5" id="KW-1185">Reference proteome</keyword>
<dbReference type="Proteomes" id="UP001595799">
    <property type="component" value="Unassembled WGS sequence"/>
</dbReference>
<feature type="region of interest" description="Disordered" evidence="3">
    <location>
        <begin position="120"/>
        <end position="147"/>
    </location>
</feature>
<evidence type="ECO:0000256" key="3">
    <source>
        <dbReference type="SAM" id="MobiDB-lite"/>
    </source>
</evidence>
<keyword evidence="2" id="KW-0963">Cytoplasm</keyword>
<dbReference type="RefSeq" id="WP_382422273.1">
    <property type="nucleotide sequence ID" value="NZ_JBHSCW010000004.1"/>
</dbReference>
<keyword evidence="1 2" id="KW-0690">Ribosome biogenesis</keyword>
<dbReference type="InterPro" id="IPR000238">
    <property type="entry name" value="RbfA"/>
</dbReference>
<dbReference type="NCBIfam" id="NF001802">
    <property type="entry name" value="PRK00521.2-5"/>
    <property type="match status" value="1"/>
</dbReference>
<gene>
    <name evidence="2 4" type="primary">rbfA</name>
    <name evidence="4" type="ORF">ACFOW6_10285</name>
</gene>
<dbReference type="InterPro" id="IPR023799">
    <property type="entry name" value="RbfA_dom_sf"/>
</dbReference>
<organism evidence="4 5">
    <name type="scientific">Fodinicurvata halophila</name>
    <dbReference type="NCBI Taxonomy" id="1419723"/>
    <lineage>
        <taxon>Bacteria</taxon>
        <taxon>Pseudomonadati</taxon>
        <taxon>Pseudomonadota</taxon>
        <taxon>Alphaproteobacteria</taxon>
        <taxon>Rhodospirillales</taxon>
        <taxon>Rhodovibrionaceae</taxon>
        <taxon>Fodinicurvata</taxon>
    </lineage>
</organism>
<dbReference type="PANTHER" id="PTHR33515">
    <property type="entry name" value="RIBOSOME-BINDING FACTOR A, CHLOROPLASTIC-RELATED"/>
    <property type="match status" value="1"/>
</dbReference>
<comment type="function">
    <text evidence="2">One of several proteins that assist in the late maturation steps of the functional core of the 30S ribosomal subunit. Associates with free 30S ribosomal subunits (but not with 30S subunits that are part of 70S ribosomes or polysomes). Required for efficient processing of 16S rRNA. May interact with the 5'-terminal helix region of 16S rRNA.</text>
</comment>
<name>A0ABV8ULG8_9PROT</name>
<proteinExistence type="inferred from homology"/>
<comment type="caution">
    <text evidence="4">The sequence shown here is derived from an EMBL/GenBank/DDBJ whole genome shotgun (WGS) entry which is preliminary data.</text>
</comment>
<evidence type="ECO:0000256" key="1">
    <source>
        <dbReference type="ARBA" id="ARBA00022517"/>
    </source>
</evidence>
<feature type="compositionally biased region" description="Acidic residues" evidence="3">
    <location>
        <begin position="133"/>
        <end position="147"/>
    </location>
</feature>
<dbReference type="Pfam" id="PF02033">
    <property type="entry name" value="RBFA"/>
    <property type="match status" value="1"/>
</dbReference>
<evidence type="ECO:0000256" key="2">
    <source>
        <dbReference type="HAMAP-Rule" id="MF_00003"/>
    </source>
</evidence>
<reference evidence="5" key="1">
    <citation type="journal article" date="2019" name="Int. J. Syst. Evol. Microbiol.">
        <title>The Global Catalogue of Microorganisms (GCM) 10K type strain sequencing project: providing services to taxonomists for standard genome sequencing and annotation.</title>
        <authorList>
            <consortium name="The Broad Institute Genomics Platform"/>
            <consortium name="The Broad Institute Genome Sequencing Center for Infectious Disease"/>
            <person name="Wu L."/>
            <person name="Ma J."/>
        </authorList>
    </citation>
    <scope>NUCLEOTIDE SEQUENCE [LARGE SCALE GENOMIC DNA]</scope>
    <source>
        <strain evidence="5">CECT 8472</strain>
    </source>
</reference>